<comment type="caution">
    <text evidence="1">The sequence shown here is derived from an EMBL/GenBank/DDBJ whole genome shotgun (WGS) entry which is preliminary data.</text>
</comment>
<sequence length="109" mass="12249">MGKDLASQTTVLLSVSQFQESSHNDRINSCPVSFLTAPQEPSLIPRNDQSLRIHPHLLSRILPSSPLPISYIRPRQTEQSILWRHPLSLLFLLSYTHAVKGSSESSVYV</sequence>
<dbReference type="AlphaFoldDB" id="A0AAV4UFW0"/>
<evidence type="ECO:0000313" key="1">
    <source>
        <dbReference type="EMBL" id="GIY56609.1"/>
    </source>
</evidence>
<keyword evidence="2" id="KW-1185">Reference proteome</keyword>
<proteinExistence type="predicted"/>
<organism evidence="1 2">
    <name type="scientific">Caerostris darwini</name>
    <dbReference type="NCBI Taxonomy" id="1538125"/>
    <lineage>
        <taxon>Eukaryota</taxon>
        <taxon>Metazoa</taxon>
        <taxon>Ecdysozoa</taxon>
        <taxon>Arthropoda</taxon>
        <taxon>Chelicerata</taxon>
        <taxon>Arachnida</taxon>
        <taxon>Araneae</taxon>
        <taxon>Araneomorphae</taxon>
        <taxon>Entelegynae</taxon>
        <taxon>Araneoidea</taxon>
        <taxon>Araneidae</taxon>
        <taxon>Caerostris</taxon>
    </lineage>
</organism>
<evidence type="ECO:0000313" key="2">
    <source>
        <dbReference type="Proteomes" id="UP001054837"/>
    </source>
</evidence>
<dbReference type="Proteomes" id="UP001054837">
    <property type="component" value="Unassembled WGS sequence"/>
</dbReference>
<dbReference type="EMBL" id="BPLQ01011207">
    <property type="protein sequence ID" value="GIY56609.1"/>
    <property type="molecule type" value="Genomic_DNA"/>
</dbReference>
<reference evidence="1 2" key="1">
    <citation type="submission" date="2021-06" db="EMBL/GenBank/DDBJ databases">
        <title>Caerostris darwini draft genome.</title>
        <authorList>
            <person name="Kono N."/>
            <person name="Arakawa K."/>
        </authorList>
    </citation>
    <scope>NUCLEOTIDE SEQUENCE [LARGE SCALE GENOMIC DNA]</scope>
</reference>
<accession>A0AAV4UFW0</accession>
<name>A0AAV4UFW0_9ARAC</name>
<protein>
    <submittedName>
        <fullName evidence="1">Uncharacterized protein</fullName>
    </submittedName>
</protein>
<gene>
    <name evidence="1" type="ORF">CDAR_98231</name>
</gene>